<keyword evidence="4 6" id="KW-0975">Bacterial flagellum</keyword>
<comment type="similarity">
    <text evidence="2">Belongs to the flagella basal body rod proteins family.</text>
</comment>
<evidence type="ECO:0000313" key="9">
    <source>
        <dbReference type="EMBL" id="NDY97099.1"/>
    </source>
</evidence>
<keyword evidence="9" id="KW-0969">Cilium</keyword>
<evidence type="ECO:0000256" key="3">
    <source>
        <dbReference type="ARBA" id="ARBA00017941"/>
    </source>
</evidence>
<keyword evidence="9" id="KW-0966">Cell projection</keyword>
<name>A0A845VIU7_9GAMM</name>
<evidence type="ECO:0000256" key="5">
    <source>
        <dbReference type="ARBA" id="ARBA00025933"/>
    </source>
</evidence>
<feature type="domain" description="Flagellar basal-body/hook protein C-terminal" evidence="8">
    <location>
        <begin position="92"/>
        <end position="136"/>
    </location>
</feature>
<evidence type="ECO:0000259" key="7">
    <source>
        <dbReference type="Pfam" id="PF00460"/>
    </source>
</evidence>
<protein>
    <recommendedName>
        <fullName evidence="3 6">Flagellar basal-body rod protein FlgC</fullName>
    </recommendedName>
</protein>
<dbReference type="PANTHER" id="PTHR30435">
    <property type="entry name" value="FLAGELLAR PROTEIN"/>
    <property type="match status" value="1"/>
</dbReference>
<keyword evidence="9" id="KW-0282">Flagellum</keyword>
<dbReference type="InterPro" id="IPR001444">
    <property type="entry name" value="Flag_bb_rod_N"/>
</dbReference>
<evidence type="ECO:0000256" key="4">
    <source>
        <dbReference type="ARBA" id="ARBA00023143"/>
    </source>
</evidence>
<feature type="domain" description="Flagellar basal body rod protein N-terminal" evidence="7">
    <location>
        <begin position="8"/>
        <end position="32"/>
    </location>
</feature>
<comment type="caution">
    <text evidence="9">The sequence shown here is derived from an EMBL/GenBank/DDBJ whole genome shotgun (WGS) entry which is preliminary data.</text>
</comment>
<gene>
    <name evidence="9" type="primary">flgC</name>
    <name evidence="9" type="ORF">G3I74_15350</name>
</gene>
<dbReference type="Proteomes" id="UP000484885">
    <property type="component" value="Unassembled WGS sequence"/>
</dbReference>
<proteinExistence type="inferred from homology"/>
<dbReference type="RefSeq" id="WP_164212465.1">
    <property type="nucleotide sequence ID" value="NZ_JAAGSC010000044.1"/>
</dbReference>
<dbReference type="EMBL" id="JAAGSC010000044">
    <property type="protein sequence ID" value="NDY97099.1"/>
    <property type="molecule type" value="Genomic_DNA"/>
</dbReference>
<accession>A0A845VIU7</accession>
<comment type="subunit">
    <text evidence="5 6">The basal body constitutes a major portion of the flagellar organelle and consists of four rings (L,P,S, and M) mounted on a central rod. The rod consists of about 26 subunits of FlgG in the distal portion, and FlgB, FlgC and FlgF are thought to build up the proximal portion of the rod with about 6 subunits each.</text>
</comment>
<evidence type="ECO:0000256" key="2">
    <source>
        <dbReference type="ARBA" id="ARBA00009677"/>
    </source>
</evidence>
<comment type="subcellular location">
    <subcellularLocation>
        <location evidence="1 6">Bacterial flagellum basal body</location>
    </subcellularLocation>
</comment>
<evidence type="ECO:0000256" key="1">
    <source>
        <dbReference type="ARBA" id="ARBA00004117"/>
    </source>
</evidence>
<evidence type="ECO:0000256" key="6">
    <source>
        <dbReference type="RuleBase" id="RU362062"/>
    </source>
</evidence>
<dbReference type="PROSITE" id="PS00588">
    <property type="entry name" value="FLAGELLA_BB_ROD"/>
    <property type="match status" value="1"/>
</dbReference>
<keyword evidence="10" id="KW-1185">Reference proteome</keyword>
<dbReference type="GO" id="GO:0071978">
    <property type="term" value="P:bacterial-type flagellum-dependent swarming motility"/>
    <property type="evidence" value="ECO:0007669"/>
    <property type="project" value="TreeGrafter"/>
</dbReference>
<dbReference type="GO" id="GO:0030694">
    <property type="term" value="C:bacterial-type flagellum basal body, rod"/>
    <property type="evidence" value="ECO:0007669"/>
    <property type="project" value="UniProtKB-UniRule"/>
</dbReference>
<dbReference type="AlphaFoldDB" id="A0A845VIU7"/>
<evidence type="ECO:0000259" key="8">
    <source>
        <dbReference type="Pfam" id="PF06429"/>
    </source>
</evidence>
<organism evidence="9 10">
    <name type="scientific">Wenzhouxiangella limi</name>
    <dbReference type="NCBI Taxonomy" id="2707351"/>
    <lineage>
        <taxon>Bacteria</taxon>
        <taxon>Pseudomonadati</taxon>
        <taxon>Pseudomonadota</taxon>
        <taxon>Gammaproteobacteria</taxon>
        <taxon>Chromatiales</taxon>
        <taxon>Wenzhouxiangellaceae</taxon>
        <taxon>Wenzhouxiangella</taxon>
    </lineage>
</organism>
<dbReference type="Pfam" id="PF06429">
    <property type="entry name" value="Flg_bbr_C"/>
    <property type="match status" value="1"/>
</dbReference>
<dbReference type="InterPro" id="IPR006299">
    <property type="entry name" value="FlgC"/>
</dbReference>
<sequence>MSLFKVFDIAGSGMSAQSVRLNTTASNLANANSVSTTEEGAYRSRQPLFQAALDRAAGGNDATVGVRVLGIMESSAEPQRLFEPGNPQADEEGYVYKSNVNIAEEMANMISASRSFQNNIEVLNTSKDLMMRTLNLGR</sequence>
<evidence type="ECO:0000313" key="10">
    <source>
        <dbReference type="Proteomes" id="UP000484885"/>
    </source>
</evidence>
<reference evidence="9 10" key="1">
    <citation type="submission" date="2020-02" db="EMBL/GenBank/DDBJ databases">
        <authorList>
            <person name="Zhang X.-Y."/>
        </authorList>
    </citation>
    <scope>NUCLEOTIDE SEQUENCE [LARGE SCALE GENOMIC DNA]</scope>
    <source>
        <strain evidence="9 10">C33</strain>
    </source>
</reference>
<dbReference type="InterPro" id="IPR019776">
    <property type="entry name" value="Flagellar_basal_body_rod_CS"/>
</dbReference>
<dbReference type="Pfam" id="PF00460">
    <property type="entry name" value="Flg_bb_rod"/>
    <property type="match status" value="1"/>
</dbReference>
<dbReference type="InterPro" id="IPR010930">
    <property type="entry name" value="Flg_bb/hook_C_dom"/>
</dbReference>
<dbReference type="PANTHER" id="PTHR30435:SF2">
    <property type="entry name" value="FLAGELLAR BASAL-BODY ROD PROTEIN FLGC"/>
    <property type="match status" value="1"/>
</dbReference>
<dbReference type="NCBIfam" id="TIGR01395">
    <property type="entry name" value="FlgC"/>
    <property type="match status" value="1"/>
</dbReference>